<evidence type="ECO:0000313" key="2">
    <source>
        <dbReference type="EMBL" id="KAJ8376174.1"/>
    </source>
</evidence>
<accession>A0A9Q1G643</accession>
<dbReference type="AlphaFoldDB" id="A0A9Q1G643"/>
<keyword evidence="3" id="KW-1185">Reference proteome</keyword>
<proteinExistence type="predicted"/>
<gene>
    <name evidence="2" type="ORF">SKAU_G00067540</name>
</gene>
<dbReference type="Proteomes" id="UP001152622">
    <property type="component" value="Chromosome 2"/>
</dbReference>
<dbReference type="EMBL" id="JAINUF010000002">
    <property type="protein sequence ID" value="KAJ8376174.1"/>
    <property type="molecule type" value="Genomic_DNA"/>
</dbReference>
<dbReference type="OrthoDB" id="6761011at2759"/>
<reference evidence="2" key="1">
    <citation type="journal article" date="2023" name="Science">
        <title>Genome structures resolve the early diversification of teleost fishes.</title>
        <authorList>
            <person name="Parey E."/>
            <person name="Louis A."/>
            <person name="Montfort J."/>
            <person name="Bouchez O."/>
            <person name="Roques C."/>
            <person name="Iampietro C."/>
            <person name="Lluch J."/>
            <person name="Castinel A."/>
            <person name="Donnadieu C."/>
            <person name="Desvignes T."/>
            <person name="Floi Bucao C."/>
            <person name="Jouanno E."/>
            <person name="Wen M."/>
            <person name="Mejri S."/>
            <person name="Dirks R."/>
            <person name="Jansen H."/>
            <person name="Henkel C."/>
            <person name="Chen W.J."/>
            <person name="Zahm M."/>
            <person name="Cabau C."/>
            <person name="Klopp C."/>
            <person name="Thompson A.W."/>
            <person name="Robinson-Rechavi M."/>
            <person name="Braasch I."/>
            <person name="Lecointre G."/>
            <person name="Bobe J."/>
            <person name="Postlethwait J.H."/>
            <person name="Berthelot C."/>
            <person name="Roest Crollius H."/>
            <person name="Guiguen Y."/>
        </authorList>
    </citation>
    <scope>NUCLEOTIDE SEQUENCE</scope>
    <source>
        <strain evidence="2">WJC10195</strain>
    </source>
</reference>
<name>A0A9Q1G643_SYNKA</name>
<sequence length="139" mass="15050">MVGHVGEAKTDPQEEEQQREGVLARCPQMEVELDSAGLTRRNPVQVPAHSEVVLWAQVSGGGLAEGQCGLVEGIEDGGEWKVARGLVQVRGGRVLLWIANVHPFPIELPRRRPLATIASIDPSQVQGGRDMVLQTPNPH</sequence>
<comment type="caution">
    <text evidence="2">The sequence shown here is derived from an EMBL/GenBank/DDBJ whole genome shotgun (WGS) entry which is preliminary data.</text>
</comment>
<evidence type="ECO:0000256" key="1">
    <source>
        <dbReference type="SAM" id="MobiDB-lite"/>
    </source>
</evidence>
<organism evidence="2 3">
    <name type="scientific">Synaphobranchus kaupii</name>
    <name type="common">Kaup's arrowtooth eel</name>
    <dbReference type="NCBI Taxonomy" id="118154"/>
    <lineage>
        <taxon>Eukaryota</taxon>
        <taxon>Metazoa</taxon>
        <taxon>Chordata</taxon>
        <taxon>Craniata</taxon>
        <taxon>Vertebrata</taxon>
        <taxon>Euteleostomi</taxon>
        <taxon>Actinopterygii</taxon>
        <taxon>Neopterygii</taxon>
        <taxon>Teleostei</taxon>
        <taxon>Anguilliformes</taxon>
        <taxon>Synaphobranchidae</taxon>
        <taxon>Synaphobranchus</taxon>
    </lineage>
</organism>
<feature type="compositionally biased region" description="Basic and acidic residues" evidence="1">
    <location>
        <begin position="1"/>
        <end position="19"/>
    </location>
</feature>
<protein>
    <submittedName>
        <fullName evidence="2">Uncharacterized protein</fullName>
    </submittedName>
</protein>
<feature type="region of interest" description="Disordered" evidence="1">
    <location>
        <begin position="1"/>
        <end position="22"/>
    </location>
</feature>
<evidence type="ECO:0000313" key="3">
    <source>
        <dbReference type="Proteomes" id="UP001152622"/>
    </source>
</evidence>